<dbReference type="Proteomes" id="UP001245184">
    <property type="component" value="Unassembled WGS sequence"/>
</dbReference>
<reference evidence="1 2" key="1">
    <citation type="submission" date="2023-08" db="EMBL/GenBank/DDBJ databases">
        <title>Genome sequencing of plant associated microbes to promote plant fitness in Sorghum bicolor and Oryza sativa.</title>
        <authorList>
            <person name="Coleman-Derr D."/>
        </authorList>
    </citation>
    <scope>NUCLEOTIDE SEQUENCE [LARGE SCALE GENOMIC DNA]</scope>
    <source>
        <strain evidence="1 2">SLBN-33</strain>
    </source>
</reference>
<dbReference type="RefSeq" id="WP_307260274.1">
    <property type="nucleotide sequence ID" value="NZ_ATXV01000002.1"/>
</dbReference>
<gene>
    <name evidence="1" type="ORF">QF025_003863</name>
</gene>
<evidence type="ECO:0000313" key="1">
    <source>
        <dbReference type="EMBL" id="MDR6205143.1"/>
    </source>
</evidence>
<protein>
    <submittedName>
        <fullName evidence="1">Uncharacterized protein</fullName>
    </submittedName>
</protein>
<proteinExistence type="predicted"/>
<organism evidence="1 2">
    <name type="scientific">Paraburkholderia graminis</name>
    <dbReference type="NCBI Taxonomy" id="60548"/>
    <lineage>
        <taxon>Bacteria</taxon>
        <taxon>Pseudomonadati</taxon>
        <taxon>Pseudomonadota</taxon>
        <taxon>Betaproteobacteria</taxon>
        <taxon>Burkholderiales</taxon>
        <taxon>Burkholderiaceae</taxon>
        <taxon>Paraburkholderia</taxon>
    </lineage>
</organism>
<accession>A0ABD5CJG9</accession>
<dbReference type="AlphaFoldDB" id="A0ABD5CJG9"/>
<sequence>MTPVKFEPKMRDMNLVHELSVKTLGINRQISDMDAARDIDLFDRRCGRPYLVTQLSVHFIGHDSTDNRTY</sequence>
<evidence type="ECO:0000313" key="2">
    <source>
        <dbReference type="Proteomes" id="UP001245184"/>
    </source>
</evidence>
<name>A0ABD5CJG9_9BURK</name>
<comment type="caution">
    <text evidence="1">The sequence shown here is derived from an EMBL/GenBank/DDBJ whole genome shotgun (WGS) entry which is preliminary data.</text>
</comment>
<dbReference type="EMBL" id="JAVIZN010000002">
    <property type="protein sequence ID" value="MDR6205143.1"/>
    <property type="molecule type" value="Genomic_DNA"/>
</dbReference>